<feature type="compositionally biased region" description="Low complexity" evidence="3">
    <location>
        <begin position="696"/>
        <end position="739"/>
    </location>
</feature>
<comment type="caution">
    <text evidence="5">The sequence shown here is derived from an EMBL/GenBank/DDBJ whole genome shotgun (WGS) entry which is preliminary data.</text>
</comment>
<feature type="region of interest" description="Disordered" evidence="3">
    <location>
        <begin position="696"/>
        <end position="745"/>
    </location>
</feature>
<evidence type="ECO:0000259" key="4">
    <source>
        <dbReference type="PROSITE" id="PS01225"/>
    </source>
</evidence>
<feature type="region of interest" description="Disordered" evidence="3">
    <location>
        <begin position="1"/>
        <end position="92"/>
    </location>
</feature>
<keyword evidence="1" id="KW-1015">Disulfide bond</keyword>
<dbReference type="Proteomes" id="UP000749559">
    <property type="component" value="Unassembled WGS sequence"/>
</dbReference>
<feature type="region of interest" description="Disordered" evidence="3">
    <location>
        <begin position="259"/>
        <end position="351"/>
    </location>
</feature>
<evidence type="ECO:0000313" key="6">
    <source>
        <dbReference type="Proteomes" id="UP000749559"/>
    </source>
</evidence>
<feature type="compositionally biased region" description="Polar residues" evidence="3">
    <location>
        <begin position="315"/>
        <end position="351"/>
    </location>
</feature>
<dbReference type="SMART" id="SM00041">
    <property type="entry name" value="CT"/>
    <property type="match status" value="1"/>
</dbReference>
<sequence>MPTGMHTPTQGTASAPSSTGATTLSETTQTATEEISTGNNSGTTSVTSFTSAQSTTFAPGTTSTPGTPSGTSSTSESGTTLRTSESTSGTPVVTTMAPCTYVVKMSDANVVDLTQSEIMNENGEFTQRPDLVALTDDNPNTKLVGQFSPSTDPQTLMMSTMLKTNNQDVEISSVELTGLKNVESVTVTIKNKEGKDVKSKSEEVTGESAKVTLPQDTEGLQIIISYSVMTDTTFEIEDMTIIACIEETTTVGITAVPATTNKGTTSAAGTTSTPGTSTSGTTPGTASTGVTTTSTSSSTASVTTSQTTTELSTGNNYGTTEPSIVTSTSQPSTATPGSTFTTVSGPTPTESTSVTITVPAYTNQTTESTVQTTTVVSVTFISTLGSTLSTIAGPTTSVMLTTTESSVCGTCRYDGEICNENKIRPTLTCENVDDIDNSAAIMWDSSEAQCDCPENYVLYNDECIPRTSCPCYIQSLDKVLQLGEQTTEKTNDTCTKYTCLFELQEENVSCDTEETCEERGMILAEPNECNYMCGDNTMEECESKTTEKQCVCAGDMVFDKESGRCVRPDQCSCDYYMDETNTNDCYEYACRNNTVTREKACKSCEAGMRQIMVDGCCKCEKDCGDGCLVKTATSEMCINKGATVKQSPCQHAKCEAGGIITIIKTEVDCQLGYIRELGEDGCYICTPETYTTLPMTTSTQPTTVTETTTESETTTEVPSSSPTLTPTTEVTNNLTTEVPPTTPRPDECAATKLPPRNVSATIESAFCVSGEPIELMQCSGTCMSTTTIMDDGSYEKGCTCCQPGTASYKKITMNCDDGTTKEHQIFTIDSCGCKECSFDVRR</sequence>
<accession>A0A8S4P8S8</accession>
<feature type="compositionally biased region" description="Low complexity" evidence="3">
    <location>
        <begin position="7"/>
        <end position="90"/>
    </location>
</feature>
<protein>
    <recommendedName>
        <fullName evidence="4">CTCK domain-containing protein</fullName>
    </recommendedName>
</protein>
<gene>
    <name evidence="5" type="ORF">OFUS_LOCUS14809</name>
</gene>
<feature type="compositionally biased region" description="Low complexity" evidence="3">
    <location>
        <begin position="259"/>
        <end position="314"/>
    </location>
</feature>
<name>A0A8S4P8S8_OWEFU</name>
<evidence type="ECO:0000256" key="2">
    <source>
        <dbReference type="PROSITE-ProRule" id="PRU00039"/>
    </source>
</evidence>
<dbReference type="InterPro" id="IPR006207">
    <property type="entry name" value="Cys_knot_C"/>
</dbReference>
<dbReference type="PROSITE" id="PS01225">
    <property type="entry name" value="CTCK_2"/>
    <property type="match status" value="1"/>
</dbReference>
<comment type="caution">
    <text evidence="2">Lacks conserved residue(s) required for the propagation of feature annotation.</text>
</comment>
<dbReference type="PROSITE" id="PS01185">
    <property type="entry name" value="CTCK_1"/>
    <property type="match status" value="1"/>
</dbReference>
<organism evidence="5 6">
    <name type="scientific">Owenia fusiformis</name>
    <name type="common">Polychaete worm</name>
    <dbReference type="NCBI Taxonomy" id="6347"/>
    <lineage>
        <taxon>Eukaryota</taxon>
        <taxon>Metazoa</taxon>
        <taxon>Spiralia</taxon>
        <taxon>Lophotrochozoa</taxon>
        <taxon>Annelida</taxon>
        <taxon>Polychaeta</taxon>
        <taxon>Sedentaria</taxon>
        <taxon>Canalipalpata</taxon>
        <taxon>Sabellida</taxon>
        <taxon>Oweniida</taxon>
        <taxon>Oweniidae</taxon>
        <taxon>Owenia</taxon>
    </lineage>
</organism>
<evidence type="ECO:0000313" key="5">
    <source>
        <dbReference type="EMBL" id="CAH1789458.1"/>
    </source>
</evidence>
<evidence type="ECO:0000256" key="3">
    <source>
        <dbReference type="SAM" id="MobiDB-lite"/>
    </source>
</evidence>
<feature type="domain" description="CTCK" evidence="4">
    <location>
        <begin position="748"/>
        <end position="837"/>
    </location>
</feature>
<dbReference type="EMBL" id="CAIIXF020000007">
    <property type="protein sequence ID" value="CAH1789458.1"/>
    <property type="molecule type" value="Genomic_DNA"/>
</dbReference>
<evidence type="ECO:0000256" key="1">
    <source>
        <dbReference type="ARBA" id="ARBA00023157"/>
    </source>
</evidence>
<dbReference type="AlphaFoldDB" id="A0A8S4P8S8"/>
<keyword evidence="6" id="KW-1185">Reference proteome</keyword>
<reference evidence="5" key="1">
    <citation type="submission" date="2022-03" db="EMBL/GenBank/DDBJ databases">
        <authorList>
            <person name="Martin C."/>
        </authorList>
    </citation>
    <scope>NUCLEOTIDE SEQUENCE</scope>
</reference>
<proteinExistence type="predicted"/>